<dbReference type="EMBL" id="CP012541">
    <property type="protein sequence ID" value="ALF47594.1"/>
    <property type="molecule type" value="Genomic_DNA"/>
</dbReference>
<dbReference type="Gene3D" id="3.10.20.30">
    <property type="match status" value="1"/>
</dbReference>
<dbReference type="Pfam" id="PF02597">
    <property type="entry name" value="ThiS"/>
    <property type="match status" value="1"/>
</dbReference>
<dbReference type="GeneID" id="28662588"/>
<dbReference type="KEGG" id="ccoc:CCON33237_0912"/>
<dbReference type="InterPro" id="IPR012675">
    <property type="entry name" value="Beta-grasp_dom_sf"/>
</dbReference>
<protein>
    <submittedName>
        <fullName evidence="1">Thiamin biosynthesis protein</fullName>
    </submittedName>
</protein>
<dbReference type="PANTHER" id="PTHR34472">
    <property type="entry name" value="SULFUR CARRIER PROTEIN THIS"/>
    <property type="match status" value="1"/>
</dbReference>
<evidence type="ECO:0000313" key="2">
    <source>
        <dbReference type="Proteomes" id="UP000066049"/>
    </source>
</evidence>
<name>A0A0M4TM48_9BACT</name>
<dbReference type="InterPro" id="IPR010035">
    <property type="entry name" value="Thi_S"/>
</dbReference>
<evidence type="ECO:0000313" key="1">
    <source>
        <dbReference type="EMBL" id="ALF47594.1"/>
    </source>
</evidence>
<sequence>MIKFRVNGKNFELENDINVYDFLAQNGYELKFIALERDGEILPKKLWRERFMSEGKAYEIVTLVGGG</sequence>
<dbReference type="CDD" id="cd00565">
    <property type="entry name" value="Ubl_ThiS"/>
    <property type="match status" value="1"/>
</dbReference>
<gene>
    <name evidence="1" type="primary">thiS</name>
    <name evidence="1" type="ORF">CCON33237_0912</name>
</gene>
<dbReference type="RefSeq" id="WP_054196599.1">
    <property type="nucleotide sequence ID" value="NZ_CABMKQ010000036.1"/>
</dbReference>
<dbReference type="PATRIC" id="fig|199.248.peg.946"/>
<dbReference type="SUPFAM" id="SSF54285">
    <property type="entry name" value="MoaD/ThiS"/>
    <property type="match status" value="1"/>
</dbReference>
<dbReference type="NCBIfam" id="TIGR01683">
    <property type="entry name" value="thiS"/>
    <property type="match status" value="1"/>
</dbReference>
<proteinExistence type="predicted"/>
<organism evidence="1 2">
    <name type="scientific">Campylobacter concisus</name>
    <dbReference type="NCBI Taxonomy" id="199"/>
    <lineage>
        <taxon>Bacteria</taxon>
        <taxon>Pseudomonadati</taxon>
        <taxon>Campylobacterota</taxon>
        <taxon>Epsilonproteobacteria</taxon>
        <taxon>Campylobacterales</taxon>
        <taxon>Campylobacteraceae</taxon>
        <taxon>Campylobacter</taxon>
    </lineage>
</organism>
<reference evidence="2" key="1">
    <citation type="submission" date="2015-08" db="EMBL/GenBank/DDBJ databases">
        <title>Comparative genomics of the Campylobacter concisus group.</title>
        <authorList>
            <person name="Miller W.G."/>
            <person name="Yee E."/>
            <person name="Chapman M.H."/>
            <person name="Huynh S."/>
            <person name="Bono J.L."/>
            <person name="On S.L.W."/>
            <person name="St Leger J."/>
            <person name="Foster G."/>
            <person name="Parker C.T."/>
        </authorList>
    </citation>
    <scope>NUCLEOTIDE SEQUENCE [LARGE SCALE GENOMIC DNA]</scope>
    <source>
        <strain evidence="2">ATCC 33237</strain>
    </source>
</reference>
<dbReference type="PANTHER" id="PTHR34472:SF1">
    <property type="entry name" value="SULFUR CARRIER PROTEIN THIS"/>
    <property type="match status" value="1"/>
</dbReference>
<dbReference type="Proteomes" id="UP000066049">
    <property type="component" value="Chromosome"/>
</dbReference>
<dbReference type="InterPro" id="IPR016155">
    <property type="entry name" value="Mopterin_synth/thiamin_S_b"/>
</dbReference>
<dbReference type="InterPro" id="IPR003749">
    <property type="entry name" value="ThiS/MoaD-like"/>
</dbReference>
<accession>A0A0M4TM48</accession>
<dbReference type="AlphaFoldDB" id="A0A0M4TM48"/>